<dbReference type="STRING" id="1344418.A0A1D2VP81"/>
<evidence type="ECO:0000256" key="8">
    <source>
        <dbReference type="ARBA" id="ARBA00023136"/>
    </source>
</evidence>
<dbReference type="PANTHER" id="PTHR14083:SF0">
    <property type="entry name" value="YIP1D-INTERACTING FACTOR 1, ISOFORM C"/>
    <property type="match status" value="1"/>
</dbReference>
<dbReference type="InterPro" id="IPR005578">
    <property type="entry name" value="Yif1_fam"/>
</dbReference>
<accession>A0A1D2VP81</accession>
<feature type="transmembrane region" description="Helical" evidence="9">
    <location>
        <begin position="204"/>
        <end position="228"/>
    </location>
</feature>
<keyword evidence="6 9" id="KW-1133">Transmembrane helix</keyword>
<keyword evidence="4 9" id="KW-0256">Endoplasmic reticulum</keyword>
<dbReference type="InParanoid" id="A0A1D2VP81"/>
<evidence type="ECO:0000256" key="3">
    <source>
        <dbReference type="ARBA" id="ARBA00022692"/>
    </source>
</evidence>
<dbReference type="GeneID" id="30965853"/>
<comment type="subcellular location">
    <subcellularLocation>
        <location evidence="9">Endoplasmic reticulum membrane</location>
        <topology evidence="9">Multi-pass membrane protein</topology>
    </subcellularLocation>
    <subcellularLocation>
        <location evidence="9">Golgi apparatus membrane</location>
        <topology evidence="9">Multi-pass membrane protein</topology>
    </subcellularLocation>
</comment>
<dbReference type="EMBL" id="KV454475">
    <property type="protein sequence ID" value="ODV63409.1"/>
    <property type="molecule type" value="Genomic_DNA"/>
</dbReference>
<comment type="similarity">
    <text evidence="1 9">Belongs to the YIF1 family.</text>
</comment>
<dbReference type="GO" id="GO:0015031">
    <property type="term" value="P:protein transport"/>
    <property type="evidence" value="ECO:0007669"/>
    <property type="project" value="UniProtKB-KW"/>
</dbReference>
<feature type="region of interest" description="Disordered" evidence="10">
    <location>
        <begin position="64"/>
        <end position="100"/>
    </location>
</feature>
<dbReference type="GO" id="GO:0000139">
    <property type="term" value="C:Golgi membrane"/>
    <property type="evidence" value="ECO:0007669"/>
    <property type="project" value="UniProtKB-SubCell"/>
</dbReference>
<dbReference type="Pfam" id="PF03878">
    <property type="entry name" value="YIF1"/>
    <property type="match status" value="1"/>
</dbReference>
<evidence type="ECO:0000313" key="12">
    <source>
        <dbReference type="Proteomes" id="UP000095038"/>
    </source>
</evidence>
<evidence type="ECO:0000256" key="4">
    <source>
        <dbReference type="ARBA" id="ARBA00022824"/>
    </source>
</evidence>
<keyword evidence="2 9" id="KW-0813">Transport</keyword>
<evidence type="ECO:0000256" key="2">
    <source>
        <dbReference type="ARBA" id="ARBA00022448"/>
    </source>
</evidence>
<evidence type="ECO:0000256" key="5">
    <source>
        <dbReference type="ARBA" id="ARBA00022927"/>
    </source>
</evidence>
<keyword evidence="7 9" id="KW-0333">Golgi apparatus</keyword>
<evidence type="ECO:0000256" key="6">
    <source>
        <dbReference type="ARBA" id="ARBA00022989"/>
    </source>
</evidence>
<evidence type="ECO:0000256" key="7">
    <source>
        <dbReference type="ARBA" id="ARBA00023034"/>
    </source>
</evidence>
<dbReference type="AlphaFoldDB" id="A0A1D2VP81"/>
<feature type="region of interest" description="Disordered" evidence="10">
    <location>
        <begin position="1"/>
        <end position="21"/>
    </location>
</feature>
<feature type="transmembrane region" description="Helical" evidence="9">
    <location>
        <begin position="240"/>
        <end position="258"/>
    </location>
</feature>
<name>A0A1D2VP81_9ASCO</name>
<dbReference type="Proteomes" id="UP000095038">
    <property type="component" value="Unassembled WGS sequence"/>
</dbReference>
<proteinExistence type="inferred from homology"/>
<dbReference type="GO" id="GO:0030134">
    <property type="term" value="C:COPII-coated ER to Golgi transport vesicle"/>
    <property type="evidence" value="ECO:0007669"/>
    <property type="project" value="TreeGrafter"/>
</dbReference>
<keyword evidence="8 9" id="KW-0472">Membrane</keyword>
<feature type="transmembrane region" description="Helical" evidence="9">
    <location>
        <begin position="355"/>
        <end position="373"/>
    </location>
</feature>
<keyword evidence="12" id="KW-1185">Reference proteome</keyword>
<dbReference type="OrthoDB" id="337750at2759"/>
<evidence type="ECO:0000256" key="9">
    <source>
        <dbReference type="RuleBase" id="RU368073"/>
    </source>
</evidence>
<sequence length="374" mass="43526">MYNNQNNILHPQPTHPALPTSSILMNQGLDQQTHQRNRSTNYQSPYLNQFANNQTAIPQAQPQFQGQFQSQQQQQLSQPQFQQQFQQQQQQTQQQSANINASASSQFMPNLFGNPLINESAMLAGKSYIDSNFKSYLQINSQTSDDLKYYFKVSNDYVLRKIFLILFPYKNKSWLRQMNQSIDSKGNKFDNFSSPIFDINAPDLYLPIMGYTTYIFLLAVISGLSGNFHPELFGYSSTKILIIQIIDFLILKLFLYLLNNESKNLDLVCYSNYKFIPLILILLLKQFLSVSSLSNTNLNSSIFSLTNIFYYLTILLLNFSFEFFLMRSLKYIFLGNGLVNNSAQTIQQKQRQRRIYFLFCYSFIVQMIIMFFLA</sequence>
<evidence type="ECO:0000256" key="1">
    <source>
        <dbReference type="ARBA" id="ARBA00009727"/>
    </source>
</evidence>
<evidence type="ECO:0000313" key="11">
    <source>
        <dbReference type="EMBL" id="ODV63409.1"/>
    </source>
</evidence>
<feature type="compositionally biased region" description="Low complexity" evidence="10">
    <location>
        <begin position="64"/>
        <end position="96"/>
    </location>
</feature>
<protein>
    <recommendedName>
        <fullName evidence="9">Protein YIF1</fullName>
    </recommendedName>
</protein>
<comment type="function">
    <text evidence="9">Has a role in transport between endoplasmic reticulum and Golgi.</text>
</comment>
<evidence type="ECO:0000256" key="10">
    <source>
        <dbReference type="SAM" id="MobiDB-lite"/>
    </source>
</evidence>
<reference evidence="12" key="1">
    <citation type="submission" date="2016-05" db="EMBL/GenBank/DDBJ databases">
        <title>Comparative genomics of biotechnologically important yeasts.</title>
        <authorList>
            <consortium name="DOE Joint Genome Institute"/>
            <person name="Riley R."/>
            <person name="Haridas S."/>
            <person name="Wolfe K.H."/>
            <person name="Lopes M.R."/>
            <person name="Hittinger C.T."/>
            <person name="Goker M."/>
            <person name="Salamov A."/>
            <person name="Wisecaver J."/>
            <person name="Long T.M."/>
            <person name="Aerts A.L."/>
            <person name="Barry K."/>
            <person name="Choi C."/>
            <person name="Clum A."/>
            <person name="Coughlan A.Y."/>
            <person name="Deshpande S."/>
            <person name="Douglass A.P."/>
            <person name="Hanson S.J."/>
            <person name="Klenk H.-P."/>
            <person name="Labutti K."/>
            <person name="Lapidus A."/>
            <person name="Lindquist E."/>
            <person name="Lipzen A."/>
            <person name="Meier-Kolthoff J.P."/>
            <person name="Ohm R.A."/>
            <person name="Otillar R.P."/>
            <person name="Pangilinan J."/>
            <person name="Peng Y."/>
            <person name="Rokas A."/>
            <person name="Rosa C.A."/>
            <person name="Scheuner C."/>
            <person name="Sibirny A.A."/>
            <person name="Slot J.C."/>
            <person name="Stielow J.B."/>
            <person name="Sun H."/>
            <person name="Kurtzman C.P."/>
            <person name="Blackwell M."/>
            <person name="Grigoriev I.V."/>
            <person name="Jeffries T.W."/>
        </authorList>
    </citation>
    <scope>NUCLEOTIDE SEQUENCE [LARGE SCALE GENOMIC DNA]</scope>
    <source>
        <strain evidence="12">DSM 1968</strain>
    </source>
</reference>
<keyword evidence="5 9" id="KW-0653">Protein transport</keyword>
<gene>
    <name evidence="11" type="ORF">ASCRUDRAFT_73279</name>
</gene>
<keyword evidence="3 9" id="KW-0812">Transmembrane</keyword>
<feature type="transmembrane region" description="Helical" evidence="9">
    <location>
        <begin position="270"/>
        <end position="288"/>
    </location>
</feature>
<feature type="transmembrane region" description="Helical" evidence="9">
    <location>
        <begin position="308"/>
        <end position="325"/>
    </location>
</feature>
<dbReference type="RefSeq" id="XP_020049716.1">
    <property type="nucleotide sequence ID" value="XM_020192217.1"/>
</dbReference>
<dbReference type="PANTHER" id="PTHR14083">
    <property type="entry name" value="YIP1 INTERACTING FACTOR HOMOLOG YIF1 PROTEIN"/>
    <property type="match status" value="1"/>
</dbReference>
<organism evidence="11 12">
    <name type="scientific">Ascoidea rubescens DSM 1968</name>
    <dbReference type="NCBI Taxonomy" id="1344418"/>
    <lineage>
        <taxon>Eukaryota</taxon>
        <taxon>Fungi</taxon>
        <taxon>Dikarya</taxon>
        <taxon>Ascomycota</taxon>
        <taxon>Saccharomycotina</taxon>
        <taxon>Saccharomycetes</taxon>
        <taxon>Ascoideaceae</taxon>
        <taxon>Ascoidea</taxon>
    </lineage>
</organism>
<dbReference type="FunCoup" id="A0A1D2VP81">
    <property type="interactions" value="510"/>
</dbReference>
<dbReference type="GO" id="GO:0006888">
    <property type="term" value="P:endoplasmic reticulum to Golgi vesicle-mediated transport"/>
    <property type="evidence" value="ECO:0007669"/>
    <property type="project" value="UniProtKB-UniRule"/>
</dbReference>
<dbReference type="GO" id="GO:0005789">
    <property type="term" value="C:endoplasmic reticulum membrane"/>
    <property type="evidence" value="ECO:0007669"/>
    <property type="project" value="UniProtKB-SubCell"/>
</dbReference>
<dbReference type="GO" id="GO:0005793">
    <property type="term" value="C:endoplasmic reticulum-Golgi intermediate compartment"/>
    <property type="evidence" value="ECO:0007669"/>
    <property type="project" value="UniProtKB-UniRule"/>
</dbReference>